<accession>A0A1H9IQX8</accession>
<keyword evidence="2 4" id="KW-0479">Metal-binding</keyword>
<keyword evidence="4" id="KW-0408">Iron</keyword>
<protein>
    <recommendedName>
        <fullName evidence="4">Peptide deformylase</fullName>
        <shortName evidence="4">PDF</shortName>
        <ecNumber evidence="4">3.5.1.88</ecNumber>
    </recommendedName>
    <alternativeName>
        <fullName evidence="4">Polypeptide deformylase</fullName>
    </alternativeName>
</protein>
<dbReference type="STRING" id="478744.SAMN05444359_115101"/>
<dbReference type="HAMAP" id="MF_00163">
    <property type="entry name" value="Pep_deformylase"/>
    <property type="match status" value="1"/>
</dbReference>
<comment type="cofactor">
    <cofactor evidence="4">
        <name>Fe(2+)</name>
        <dbReference type="ChEBI" id="CHEBI:29033"/>
    </cofactor>
    <text evidence="4">Binds 1 Fe(2+) ion.</text>
</comment>
<reference evidence="6" key="1">
    <citation type="submission" date="2016-10" db="EMBL/GenBank/DDBJ databases">
        <authorList>
            <person name="Varghese N."/>
            <person name="Submissions S."/>
        </authorList>
    </citation>
    <scope>NUCLEOTIDE SEQUENCE [LARGE SCALE GENOMIC DNA]</scope>
    <source>
        <strain evidence="6">DSM 24740</strain>
    </source>
</reference>
<dbReference type="InterPro" id="IPR023635">
    <property type="entry name" value="Peptide_deformylase"/>
</dbReference>
<evidence type="ECO:0000313" key="5">
    <source>
        <dbReference type="EMBL" id="SEQ76902.1"/>
    </source>
</evidence>
<dbReference type="PRINTS" id="PR01576">
    <property type="entry name" value="PDEFORMYLASE"/>
</dbReference>
<dbReference type="NCBIfam" id="TIGR00079">
    <property type="entry name" value="pept_deformyl"/>
    <property type="match status" value="1"/>
</dbReference>
<evidence type="ECO:0000256" key="4">
    <source>
        <dbReference type="HAMAP-Rule" id="MF_00163"/>
    </source>
</evidence>
<dbReference type="Proteomes" id="UP000199021">
    <property type="component" value="Unassembled WGS sequence"/>
</dbReference>
<dbReference type="SUPFAM" id="SSF56420">
    <property type="entry name" value="Peptide deformylase"/>
    <property type="match status" value="1"/>
</dbReference>
<feature type="active site" evidence="4">
    <location>
        <position position="141"/>
    </location>
</feature>
<evidence type="ECO:0000256" key="1">
    <source>
        <dbReference type="ARBA" id="ARBA00010759"/>
    </source>
</evidence>
<dbReference type="Pfam" id="PF01327">
    <property type="entry name" value="Pep_deformylase"/>
    <property type="match status" value="1"/>
</dbReference>
<feature type="binding site" evidence="4">
    <location>
        <position position="144"/>
    </location>
    <ligand>
        <name>Fe cation</name>
        <dbReference type="ChEBI" id="CHEBI:24875"/>
    </ligand>
</feature>
<gene>
    <name evidence="4" type="primary">def</name>
    <name evidence="5" type="ORF">SAMN05444359_115101</name>
</gene>
<dbReference type="EC" id="3.5.1.88" evidence="4"/>
<dbReference type="NCBIfam" id="NF001159">
    <property type="entry name" value="PRK00150.1-3"/>
    <property type="match status" value="1"/>
</dbReference>
<comment type="catalytic activity">
    <reaction evidence="4">
        <text>N-terminal N-formyl-L-methionyl-[peptide] + H2O = N-terminal L-methionyl-[peptide] + formate</text>
        <dbReference type="Rhea" id="RHEA:24420"/>
        <dbReference type="Rhea" id="RHEA-COMP:10639"/>
        <dbReference type="Rhea" id="RHEA-COMP:10640"/>
        <dbReference type="ChEBI" id="CHEBI:15377"/>
        <dbReference type="ChEBI" id="CHEBI:15740"/>
        <dbReference type="ChEBI" id="CHEBI:49298"/>
        <dbReference type="ChEBI" id="CHEBI:64731"/>
        <dbReference type="EC" id="3.5.1.88"/>
    </reaction>
</comment>
<dbReference type="PANTHER" id="PTHR10458">
    <property type="entry name" value="PEPTIDE DEFORMYLASE"/>
    <property type="match status" value="1"/>
</dbReference>
<dbReference type="InterPro" id="IPR036821">
    <property type="entry name" value="Peptide_deformylase_sf"/>
</dbReference>
<comment type="function">
    <text evidence="4">Removes the formyl group from the N-terminal Met of newly synthesized proteins. Requires at least a dipeptide for an efficient rate of reaction. N-terminal L-methionine is a prerequisite for activity but the enzyme has broad specificity at other positions.</text>
</comment>
<dbReference type="InParanoid" id="A0A1H9IQX8"/>
<dbReference type="FunCoup" id="A0A1H9IQX8">
    <property type="interactions" value="406"/>
</dbReference>
<evidence type="ECO:0000313" key="6">
    <source>
        <dbReference type="Proteomes" id="UP000199021"/>
    </source>
</evidence>
<sequence length="184" mass="21105">MKLPIYAYGQPVLKKVAKDITPDYEGLEQLIEDMWETMENANGVGLAAPQIGRSIRLFLVDSGPMHEEGEEHLGIKKVFINAEILEEAGDDCSYSEGCLSIPDLSGDVERPEEITIRWLDENFVEHEETFTGLNARVIQHEYDHIEGILFTELLKPLKRRMIKRKLENIKKGNISAKYRMKFVK</sequence>
<keyword evidence="3 4" id="KW-0378">Hydrolase</keyword>
<feature type="binding site" evidence="4">
    <location>
        <position position="98"/>
    </location>
    <ligand>
        <name>Fe cation</name>
        <dbReference type="ChEBI" id="CHEBI:24875"/>
    </ligand>
</feature>
<proteinExistence type="inferred from homology"/>
<name>A0A1H9IQX8_9BACT</name>
<dbReference type="EMBL" id="FOFB01000015">
    <property type="protein sequence ID" value="SEQ76902.1"/>
    <property type="molecule type" value="Genomic_DNA"/>
</dbReference>
<dbReference type="GO" id="GO:0006412">
    <property type="term" value="P:translation"/>
    <property type="evidence" value="ECO:0007669"/>
    <property type="project" value="UniProtKB-UniRule"/>
</dbReference>
<dbReference type="GO" id="GO:0046872">
    <property type="term" value="F:metal ion binding"/>
    <property type="evidence" value="ECO:0007669"/>
    <property type="project" value="UniProtKB-KW"/>
</dbReference>
<organism evidence="5 6">
    <name type="scientific">Neolewinella agarilytica</name>
    <dbReference type="NCBI Taxonomy" id="478744"/>
    <lineage>
        <taxon>Bacteria</taxon>
        <taxon>Pseudomonadati</taxon>
        <taxon>Bacteroidota</taxon>
        <taxon>Saprospiria</taxon>
        <taxon>Saprospirales</taxon>
        <taxon>Lewinellaceae</taxon>
        <taxon>Neolewinella</taxon>
    </lineage>
</organism>
<keyword evidence="4" id="KW-0648">Protein biosynthesis</keyword>
<dbReference type="PANTHER" id="PTHR10458:SF22">
    <property type="entry name" value="PEPTIDE DEFORMYLASE"/>
    <property type="match status" value="1"/>
</dbReference>
<dbReference type="RefSeq" id="WP_090169683.1">
    <property type="nucleotide sequence ID" value="NZ_FOFB01000015.1"/>
</dbReference>
<dbReference type="Gene3D" id="3.90.45.10">
    <property type="entry name" value="Peptide deformylase"/>
    <property type="match status" value="1"/>
</dbReference>
<evidence type="ECO:0000256" key="2">
    <source>
        <dbReference type="ARBA" id="ARBA00022723"/>
    </source>
</evidence>
<dbReference type="CDD" id="cd00487">
    <property type="entry name" value="Pep_deformylase"/>
    <property type="match status" value="1"/>
</dbReference>
<dbReference type="AlphaFoldDB" id="A0A1H9IQX8"/>
<dbReference type="PIRSF" id="PIRSF004749">
    <property type="entry name" value="Pep_def"/>
    <property type="match status" value="1"/>
</dbReference>
<dbReference type="OrthoDB" id="9784988at2"/>
<evidence type="ECO:0000256" key="3">
    <source>
        <dbReference type="ARBA" id="ARBA00022801"/>
    </source>
</evidence>
<comment type="similarity">
    <text evidence="1 4">Belongs to the polypeptide deformylase family.</text>
</comment>
<feature type="binding site" evidence="4">
    <location>
        <position position="140"/>
    </location>
    <ligand>
        <name>Fe cation</name>
        <dbReference type="ChEBI" id="CHEBI:24875"/>
    </ligand>
</feature>
<keyword evidence="6" id="KW-1185">Reference proteome</keyword>
<dbReference type="GO" id="GO:0042586">
    <property type="term" value="F:peptide deformylase activity"/>
    <property type="evidence" value="ECO:0007669"/>
    <property type="project" value="UniProtKB-UniRule"/>
</dbReference>